<dbReference type="PROSITE" id="PS50202">
    <property type="entry name" value="MSP"/>
    <property type="match status" value="1"/>
</dbReference>
<keyword evidence="3" id="KW-1185">Reference proteome</keyword>
<organism evidence="2 3">
    <name type="scientific">Parelaphostrongylus tenuis</name>
    <name type="common">Meningeal worm</name>
    <dbReference type="NCBI Taxonomy" id="148309"/>
    <lineage>
        <taxon>Eukaryota</taxon>
        <taxon>Metazoa</taxon>
        <taxon>Ecdysozoa</taxon>
        <taxon>Nematoda</taxon>
        <taxon>Chromadorea</taxon>
        <taxon>Rhabditida</taxon>
        <taxon>Rhabditina</taxon>
        <taxon>Rhabditomorpha</taxon>
        <taxon>Strongyloidea</taxon>
        <taxon>Metastrongylidae</taxon>
        <taxon>Parelaphostrongylus</taxon>
    </lineage>
</organism>
<dbReference type="PANTHER" id="PTHR22947:SF7">
    <property type="entry name" value="MSP DOMAIN-CONTAINING PROTEIN-RELATED"/>
    <property type="match status" value="1"/>
</dbReference>
<dbReference type="Proteomes" id="UP001196413">
    <property type="component" value="Unassembled WGS sequence"/>
</dbReference>
<protein>
    <recommendedName>
        <fullName evidence="1">MSP domain-containing protein</fullName>
    </recommendedName>
</protein>
<dbReference type="Gene3D" id="2.60.40.10">
    <property type="entry name" value="Immunoglobulins"/>
    <property type="match status" value="1"/>
</dbReference>
<comment type="caution">
    <text evidence="2">The sequence shown here is derived from an EMBL/GenBank/DDBJ whole genome shotgun (WGS) entry which is preliminary data.</text>
</comment>
<dbReference type="InterPro" id="IPR013783">
    <property type="entry name" value="Ig-like_fold"/>
</dbReference>
<reference evidence="2" key="1">
    <citation type="submission" date="2021-06" db="EMBL/GenBank/DDBJ databases">
        <title>Parelaphostrongylus tenuis whole genome reference sequence.</title>
        <authorList>
            <person name="Garwood T.J."/>
            <person name="Larsen P.A."/>
            <person name="Fountain-Jones N.M."/>
            <person name="Garbe J.R."/>
            <person name="Macchietto M.G."/>
            <person name="Kania S.A."/>
            <person name="Gerhold R.W."/>
            <person name="Richards J.E."/>
            <person name="Wolf T.M."/>
        </authorList>
    </citation>
    <scope>NUCLEOTIDE SEQUENCE</scope>
    <source>
        <strain evidence="2">MNPRO001-30</strain>
        <tissue evidence="2">Meninges</tissue>
    </source>
</reference>
<dbReference type="EMBL" id="JAHQIW010000381">
    <property type="protein sequence ID" value="KAJ1347796.1"/>
    <property type="molecule type" value="Genomic_DNA"/>
</dbReference>
<dbReference type="Pfam" id="PF00635">
    <property type="entry name" value="Motile_Sperm"/>
    <property type="match status" value="1"/>
</dbReference>
<sequence>MALYGHPQSIVLDANGGSKLYTLINAGMTDLVYKIRSSNNEDYRFRTVYGIVKAGSTATIEVVRSKAPPKADRFVVHYAVLPTGMTDPQLACTDFCPIGAITVGLYAMP</sequence>
<dbReference type="AlphaFoldDB" id="A0AAD5MEY2"/>
<evidence type="ECO:0000313" key="3">
    <source>
        <dbReference type="Proteomes" id="UP001196413"/>
    </source>
</evidence>
<evidence type="ECO:0000259" key="1">
    <source>
        <dbReference type="PROSITE" id="PS50202"/>
    </source>
</evidence>
<dbReference type="InterPro" id="IPR008962">
    <property type="entry name" value="PapD-like_sf"/>
</dbReference>
<proteinExistence type="predicted"/>
<dbReference type="SUPFAM" id="SSF49354">
    <property type="entry name" value="PapD-like"/>
    <property type="match status" value="1"/>
</dbReference>
<feature type="domain" description="MSP" evidence="1">
    <location>
        <begin position="2"/>
        <end position="109"/>
    </location>
</feature>
<evidence type="ECO:0000313" key="2">
    <source>
        <dbReference type="EMBL" id="KAJ1347796.1"/>
    </source>
</evidence>
<gene>
    <name evidence="2" type="ORF">KIN20_002959</name>
</gene>
<accession>A0AAD5MEY2</accession>
<dbReference type="InterPro" id="IPR000535">
    <property type="entry name" value="MSP_dom"/>
</dbReference>
<name>A0AAD5MEY2_PARTN</name>
<dbReference type="InterPro" id="IPR051774">
    <property type="entry name" value="Sperm-specific_class_P"/>
</dbReference>
<dbReference type="PANTHER" id="PTHR22947">
    <property type="entry name" value="MAJOR SPERM PROTEIN"/>
    <property type="match status" value="1"/>
</dbReference>